<evidence type="ECO:0000256" key="4">
    <source>
        <dbReference type="ARBA" id="ARBA00022833"/>
    </source>
</evidence>
<evidence type="ECO:0000256" key="3">
    <source>
        <dbReference type="ARBA" id="ARBA00022771"/>
    </source>
</evidence>
<feature type="region of interest" description="Disordered" evidence="7">
    <location>
        <begin position="21"/>
        <end position="41"/>
    </location>
</feature>
<dbReference type="SMART" id="SM00355">
    <property type="entry name" value="ZnF_C2H2"/>
    <property type="match status" value="5"/>
</dbReference>
<dbReference type="EMBL" id="FR907475">
    <property type="protein sequence ID" value="CDQ86766.1"/>
    <property type="molecule type" value="Genomic_DNA"/>
</dbReference>
<evidence type="ECO:0000256" key="1">
    <source>
        <dbReference type="ARBA" id="ARBA00004123"/>
    </source>
</evidence>
<dbReference type="InterPro" id="IPR013087">
    <property type="entry name" value="Znf_C2H2_type"/>
</dbReference>
<dbReference type="InterPro" id="IPR036236">
    <property type="entry name" value="Znf_C2H2_sf"/>
</dbReference>
<dbReference type="STRING" id="8022.A0A060Y4Y6"/>
<organism evidence="9 10">
    <name type="scientific">Oncorhynchus mykiss</name>
    <name type="common">Rainbow trout</name>
    <name type="synonym">Salmo gairdneri</name>
    <dbReference type="NCBI Taxonomy" id="8022"/>
    <lineage>
        <taxon>Eukaryota</taxon>
        <taxon>Metazoa</taxon>
        <taxon>Chordata</taxon>
        <taxon>Craniata</taxon>
        <taxon>Vertebrata</taxon>
        <taxon>Euteleostomi</taxon>
        <taxon>Actinopterygii</taxon>
        <taxon>Neopterygii</taxon>
        <taxon>Teleostei</taxon>
        <taxon>Protacanthopterygii</taxon>
        <taxon>Salmoniformes</taxon>
        <taxon>Salmonidae</taxon>
        <taxon>Salmoninae</taxon>
        <taxon>Oncorhynchus</taxon>
    </lineage>
</organism>
<dbReference type="PANTHER" id="PTHR24396:SF21">
    <property type="entry name" value="ZINC FINGER PROTEIN 236"/>
    <property type="match status" value="1"/>
</dbReference>
<keyword evidence="3 6" id="KW-0863">Zinc-finger</keyword>
<feature type="domain" description="C2H2-type" evidence="8">
    <location>
        <begin position="204"/>
        <end position="231"/>
    </location>
</feature>
<evidence type="ECO:0000256" key="6">
    <source>
        <dbReference type="PROSITE-ProRule" id="PRU00042"/>
    </source>
</evidence>
<keyword evidence="4" id="KW-0862">Zinc</keyword>
<evidence type="ECO:0000256" key="5">
    <source>
        <dbReference type="ARBA" id="ARBA00023242"/>
    </source>
</evidence>
<dbReference type="FunFam" id="3.30.160.60:FF:001818">
    <property type="entry name" value="GDNF-inducible zinc finger protein 1 isoform X1"/>
    <property type="match status" value="1"/>
</dbReference>
<dbReference type="PaxDb" id="8022-A0A060Y4Y6"/>
<dbReference type="GO" id="GO:0005634">
    <property type="term" value="C:nucleus"/>
    <property type="evidence" value="ECO:0007669"/>
    <property type="project" value="UniProtKB-SubCell"/>
</dbReference>
<evidence type="ECO:0000256" key="2">
    <source>
        <dbReference type="ARBA" id="ARBA00022723"/>
    </source>
</evidence>
<dbReference type="PROSITE" id="PS00028">
    <property type="entry name" value="ZINC_FINGER_C2H2_1"/>
    <property type="match status" value="5"/>
</dbReference>
<feature type="domain" description="C2H2-type" evidence="8">
    <location>
        <begin position="71"/>
        <end position="98"/>
    </location>
</feature>
<dbReference type="Gene3D" id="3.30.160.60">
    <property type="entry name" value="Classic Zinc Finger"/>
    <property type="match status" value="4"/>
</dbReference>
<reference evidence="9" key="2">
    <citation type="submission" date="2014-03" db="EMBL/GenBank/DDBJ databases">
        <authorList>
            <person name="Genoscope - CEA"/>
        </authorList>
    </citation>
    <scope>NUCLEOTIDE SEQUENCE</scope>
</reference>
<evidence type="ECO:0000256" key="7">
    <source>
        <dbReference type="SAM" id="MobiDB-lite"/>
    </source>
</evidence>
<dbReference type="SUPFAM" id="SSF57667">
    <property type="entry name" value="beta-beta-alpha zinc fingers"/>
    <property type="match status" value="4"/>
</dbReference>
<proteinExistence type="predicted"/>
<evidence type="ECO:0000259" key="8">
    <source>
        <dbReference type="PROSITE" id="PS50157"/>
    </source>
</evidence>
<sequence>MEIPRTTSAPSAPRASLLRASYRGTSATMRPTTRQASHADQLATRLPAAHTVTPLCTLTYLLTVFSPFQPHRCDQCAQTFNVEFNLTLHKSTHATSNPTCPVCHKKFSRVASLKSHIMLHEKEENLICTECGDEFILHSQLMLHLEEHRKELSGAKVYTCKTCSKEFKMAGQLKEHTKTHIKMRPLSSNSRNYKKNIDRSGFTNSCQHCGKTFKKPSQLVRHTRIHTGKQKTAGSCSLWYASENIEKHFATENESFPVCMFSSISCLMNTTEDSDLELVTSESKLIGEHEIK</sequence>
<dbReference type="FunFam" id="3.30.160.60:FF:000753">
    <property type="entry name" value="zinc finger protein 236 isoform X2"/>
    <property type="match status" value="1"/>
</dbReference>
<dbReference type="GO" id="GO:0008270">
    <property type="term" value="F:zinc ion binding"/>
    <property type="evidence" value="ECO:0007669"/>
    <property type="project" value="UniProtKB-KW"/>
</dbReference>
<accession>A0A060Y4Y6</accession>
<feature type="domain" description="C2H2-type" evidence="8">
    <location>
        <begin position="126"/>
        <end position="153"/>
    </location>
</feature>
<dbReference type="InterPro" id="IPR051643">
    <property type="entry name" value="Transcr_Reg_ZincFinger"/>
</dbReference>
<keyword evidence="5" id="KW-0539">Nucleus</keyword>
<feature type="compositionally biased region" description="Polar residues" evidence="7">
    <location>
        <begin position="23"/>
        <end position="38"/>
    </location>
</feature>
<dbReference type="GO" id="GO:0000981">
    <property type="term" value="F:DNA-binding transcription factor activity, RNA polymerase II-specific"/>
    <property type="evidence" value="ECO:0007669"/>
    <property type="project" value="TreeGrafter"/>
</dbReference>
<dbReference type="PANTHER" id="PTHR24396">
    <property type="entry name" value="ZINC FINGER PROTEIN"/>
    <property type="match status" value="1"/>
</dbReference>
<name>A0A060Y4Y6_ONCMY</name>
<gene>
    <name evidence="9" type="ORF">GSONMT00036177001</name>
</gene>
<comment type="subcellular location">
    <subcellularLocation>
        <location evidence="1">Nucleus</location>
    </subcellularLocation>
</comment>
<evidence type="ECO:0000313" key="10">
    <source>
        <dbReference type="Proteomes" id="UP000193380"/>
    </source>
</evidence>
<dbReference type="AlphaFoldDB" id="A0A060Y4Y6"/>
<dbReference type="GO" id="GO:0000978">
    <property type="term" value="F:RNA polymerase II cis-regulatory region sequence-specific DNA binding"/>
    <property type="evidence" value="ECO:0007669"/>
    <property type="project" value="TreeGrafter"/>
</dbReference>
<reference evidence="9" key="1">
    <citation type="journal article" date="2014" name="Nat. Commun.">
        <title>The rainbow trout genome provides novel insights into evolution after whole-genome duplication in vertebrates.</title>
        <authorList>
            <person name="Berthelot C."/>
            <person name="Brunet F."/>
            <person name="Chalopin D."/>
            <person name="Juanchich A."/>
            <person name="Bernard M."/>
            <person name="Noel B."/>
            <person name="Bento P."/>
            <person name="Da Silva C."/>
            <person name="Labadie K."/>
            <person name="Alberti A."/>
            <person name="Aury J.M."/>
            <person name="Louis A."/>
            <person name="Dehais P."/>
            <person name="Bardou P."/>
            <person name="Montfort J."/>
            <person name="Klopp C."/>
            <person name="Cabau C."/>
            <person name="Gaspin C."/>
            <person name="Thorgaard G.H."/>
            <person name="Boussaha M."/>
            <person name="Quillet E."/>
            <person name="Guyomard R."/>
            <person name="Galiana D."/>
            <person name="Bobe J."/>
            <person name="Volff J.N."/>
            <person name="Genet C."/>
            <person name="Wincker P."/>
            <person name="Jaillon O."/>
            <person name="Roest Crollius H."/>
            <person name="Guiguen Y."/>
        </authorList>
    </citation>
    <scope>NUCLEOTIDE SEQUENCE [LARGE SCALE GENOMIC DNA]</scope>
</reference>
<dbReference type="PROSITE" id="PS50157">
    <property type="entry name" value="ZINC_FINGER_C2H2_2"/>
    <property type="match status" value="5"/>
</dbReference>
<feature type="domain" description="C2H2-type" evidence="8">
    <location>
        <begin position="98"/>
        <end position="125"/>
    </location>
</feature>
<evidence type="ECO:0000313" key="9">
    <source>
        <dbReference type="EMBL" id="CDQ86766.1"/>
    </source>
</evidence>
<protein>
    <recommendedName>
        <fullName evidence="8">C2H2-type domain-containing protein</fullName>
    </recommendedName>
</protein>
<feature type="domain" description="C2H2-type" evidence="8">
    <location>
        <begin position="158"/>
        <end position="185"/>
    </location>
</feature>
<keyword evidence="2" id="KW-0479">Metal-binding</keyword>
<dbReference type="Proteomes" id="UP000193380">
    <property type="component" value="Unassembled WGS sequence"/>
</dbReference>
<dbReference type="Pfam" id="PF00096">
    <property type="entry name" value="zf-C2H2"/>
    <property type="match status" value="3"/>
</dbReference>